<evidence type="ECO:0000259" key="15">
    <source>
        <dbReference type="Pfam" id="PF00593"/>
    </source>
</evidence>
<evidence type="ECO:0000256" key="2">
    <source>
        <dbReference type="ARBA" id="ARBA00022448"/>
    </source>
</evidence>
<evidence type="ECO:0000256" key="7">
    <source>
        <dbReference type="ARBA" id="ARBA00023004"/>
    </source>
</evidence>
<accession>A0A9X2HJ88</accession>
<evidence type="ECO:0000256" key="1">
    <source>
        <dbReference type="ARBA" id="ARBA00004571"/>
    </source>
</evidence>
<comment type="similarity">
    <text evidence="12 13">Belongs to the TonB-dependent receptor family.</text>
</comment>
<keyword evidence="3 12" id="KW-1134">Transmembrane beta strand</keyword>
<feature type="domain" description="TonB-dependent receptor-like beta-barrel" evidence="15">
    <location>
        <begin position="391"/>
        <end position="811"/>
    </location>
</feature>
<evidence type="ECO:0000256" key="5">
    <source>
        <dbReference type="ARBA" id="ARBA00022692"/>
    </source>
</evidence>
<feature type="chain" id="PRO_5040928165" evidence="14">
    <location>
        <begin position="23"/>
        <end position="849"/>
    </location>
</feature>
<keyword evidence="11 12" id="KW-0998">Cell outer membrane</keyword>
<keyword evidence="10 12" id="KW-0472">Membrane</keyword>
<sequence>MRSKLLTSVAFAAVMLPASAYAQSTGSTDVEEIVVTGSVGPADTNGIQLPETPKAKAVITQELIERRTPGQTVFDTINLIPSVSFTNADAYGASGGNIRIRGFDGARISATFDGLPTNDSGNYALYPSQVLDAELIEQVNVNFGATDVDSPTASAAGGTVNYRSLMPKDELGAAAAYSHGTNDMNRAFGVIHTGEVGPWGTKAWVAASTQSYDQFRGPGKIKRWQLNGKIYQPLGGNDFISVAGHYNRARNSFYNNPSLANIRTIVGTSVIPTTGTVANPIVVDLTDAQWDAVFNDQSTAFRSVPSCVLPSANVPAGNGTVQDDRTNALCGSLATTAINPSNTGNARFNSRFSLSDKLTLTIDGGYQYTKATGGGSTVLSERNAGAFGIAPSSQTSGLINYQYNRVGAGIAAGADLNGDGDAVDYVRLYTPSITRTARLTAIVGLRYDISDEHLVRLAYTWDRARHRQTGEASNLQGTGQPFNPFGAVYGEDYEVTDAAGNVLMKRNRLSYAILHQISGEYRGKFFDEALNVAIGVRAPFFRRNLNNYCYTIPSNSSEAYCTGETAAQVAANATTATYGAPYQNRIKSYKAVLPNIGLTYHFAPKVSAFASYSKGFSAPRTENLYGFDDVKINPSIDVLPEKTDSYDLGLRYTSGMIQAQLAGWYIKYNNRIITTIIELEGGAGNINADRNVGEVQTKGVDFSLGVQPVRGVSLYGFVSYTDSELKENAGGLLTAGKFVVETPEWQFGGRAQLSFDPVSVGVQAKHTGDRFVTDVNDIVSKGYTVVDLDARLSLSFAGLRKTYLQVNVSNLLNEKYFGNLTTAGSVTSGTPRFTFGAPRTVIGSIRFEF</sequence>
<dbReference type="PANTHER" id="PTHR32552:SF89">
    <property type="entry name" value="CATECHOLATE SIDEROPHORE RECEPTOR FIU"/>
    <property type="match status" value="1"/>
</dbReference>
<keyword evidence="7" id="KW-0408">Iron</keyword>
<proteinExistence type="inferred from homology"/>
<keyword evidence="18" id="KW-1185">Reference proteome</keyword>
<dbReference type="InterPro" id="IPR012910">
    <property type="entry name" value="Plug_dom"/>
</dbReference>
<name>A0A9X2HJ88_9SPHN</name>
<feature type="domain" description="TonB-dependent receptor plug" evidence="16">
    <location>
        <begin position="51"/>
        <end position="157"/>
    </location>
</feature>
<evidence type="ECO:0000256" key="3">
    <source>
        <dbReference type="ARBA" id="ARBA00022452"/>
    </source>
</evidence>
<evidence type="ECO:0000256" key="12">
    <source>
        <dbReference type="PROSITE-ProRule" id="PRU01360"/>
    </source>
</evidence>
<dbReference type="Proteomes" id="UP001139451">
    <property type="component" value="Unassembled WGS sequence"/>
</dbReference>
<evidence type="ECO:0000313" key="17">
    <source>
        <dbReference type="EMBL" id="MCP3730642.1"/>
    </source>
</evidence>
<dbReference type="InterPro" id="IPR039426">
    <property type="entry name" value="TonB-dep_rcpt-like"/>
</dbReference>
<dbReference type="Gene3D" id="2.170.130.10">
    <property type="entry name" value="TonB-dependent receptor, plug domain"/>
    <property type="match status" value="1"/>
</dbReference>
<organism evidence="17 18">
    <name type="scientific">Sphingomonas tagetis</name>
    <dbReference type="NCBI Taxonomy" id="2949092"/>
    <lineage>
        <taxon>Bacteria</taxon>
        <taxon>Pseudomonadati</taxon>
        <taxon>Pseudomonadota</taxon>
        <taxon>Alphaproteobacteria</taxon>
        <taxon>Sphingomonadales</taxon>
        <taxon>Sphingomonadaceae</taxon>
        <taxon>Sphingomonas</taxon>
    </lineage>
</organism>
<evidence type="ECO:0000256" key="10">
    <source>
        <dbReference type="ARBA" id="ARBA00023136"/>
    </source>
</evidence>
<dbReference type="Pfam" id="PF07715">
    <property type="entry name" value="Plug"/>
    <property type="match status" value="1"/>
</dbReference>
<gene>
    <name evidence="17" type="ORF">M9978_09400</name>
</gene>
<evidence type="ECO:0000256" key="14">
    <source>
        <dbReference type="SAM" id="SignalP"/>
    </source>
</evidence>
<dbReference type="RefSeq" id="WP_254292774.1">
    <property type="nucleotide sequence ID" value="NZ_JAMLDX010000006.1"/>
</dbReference>
<dbReference type="GO" id="GO:0015344">
    <property type="term" value="F:siderophore uptake transmembrane transporter activity"/>
    <property type="evidence" value="ECO:0007669"/>
    <property type="project" value="TreeGrafter"/>
</dbReference>
<dbReference type="AlphaFoldDB" id="A0A9X2HJ88"/>
<dbReference type="PANTHER" id="PTHR32552">
    <property type="entry name" value="FERRICHROME IRON RECEPTOR-RELATED"/>
    <property type="match status" value="1"/>
</dbReference>
<dbReference type="InterPro" id="IPR036942">
    <property type="entry name" value="Beta-barrel_TonB_sf"/>
</dbReference>
<protein>
    <submittedName>
        <fullName evidence="17">TonB-dependent receptor</fullName>
    </submittedName>
</protein>
<feature type="signal peptide" evidence="14">
    <location>
        <begin position="1"/>
        <end position="22"/>
    </location>
</feature>
<dbReference type="GO" id="GO:0009279">
    <property type="term" value="C:cell outer membrane"/>
    <property type="evidence" value="ECO:0007669"/>
    <property type="project" value="UniProtKB-SubCell"/>
</dbReference>
<dbReference type="Pfam" id="PF00593">
    <property type="entry name" value="TonB_dep_Rec_b-barrel"/>
    <property type="match status" value="1"/>
</dbReference>
<keyword evidence="4" id="KW-0410">Iron transport</keyword>
<dbReference type="PROSITE" id="PS52016">
    <property type="entry name" value="TONB_DEPENDENT_REC_3"/>
    <property type="match status" value="1"/>
</dbReference>
<keyword evidence="17" id="KW-0675">Receptor</keyword>
<keyword evidence="5 12" id="KW-0812">Transmembrane</keyword>
<comment type="caution">
    <text evidence="17">The sequence shown here is derived from an EMBL/GenBank/DDBJ whole genome shotgun (WGS) entry which is preliminary data.</text>
</comment>
<evidence type="ECO:0000256" key="11">
    <source>
        <dbReference type="ARBA" id="ARBA00023237"/>
    </source>
</evidence>
<evidence type="ECO:0000256" key="6">
    <source>
        <dbReference type="ARBA" id="ARBA00022729"/>
    </source>
</evidence>
<dbReference type="Gene3D" id="2.40.170.20">
    <property type="entry name" value="TonB-dependent receptor, beta-barrel domain"/>
    <property type="match status" value="1"/>
</dbReference>
<evidence type="ECO:0000256" key="8">
    <source>
        <dbReference type="ARBA" id="ARBA00023065"/>
    </source>
</evidence>
<reference evidence="17" key="1">
    <citation type="submission" date="2022-05" db="EMBL/GenBank/DDBJ databases">
        <title>Sphingomonas sp. strain MG17 Genome sequencing and assembly.</title>
        <authorList>
            <person name="Kim I."/>
        </authorList>
    </citation>
    <scope>NUCLEOTIDE SEQUENCE</scope>
    <source>
        <strain evidence="17">MG17</strain>
    </source>
</reference>
<keyword evidence="6 14" id="KW-0732">Signal</keyword>
<evidence type="ECO:0000256" key="4">
    <source>
        <dbReference type="ARBA" id="ARBA00022496"/>
    </source>
</evidence>
<keyword evidence="9 13" id="KW-0798">TonB box</keyword>
<evidence type="ECO:0000259" key="16">
    <source>
        <dbReference type="Pfam" id="PF07715"/>
    </source>
</evidence>
<dbReference type="EMBL" id="JAMLDX010000006">
    <property type="protein sequence ID" value="MCP3730642.1"/>
    <property type="molecule type" value="Genomic_DNA"/>
</dbReference>
<comment type="subcellular location">
    <subcellularLocation>
        <location evidence="1 12">Cell outer membrane</location>
        <topology evidence="1 12">Multi-pass membrane protein</topology>
    </subcellularLocation>
</comment>
<keyword evidence="2 12" id="KW-0813">Transport</keyword>
<evidence type="ECO:0000256" key="13">
    <source>
        <dbReference type="RuleBase" id="RU003357"/>
    </source>
</evidence>
<evidence type="ECO:0000256" key="9">
    <source>
        <dbReference type="ARBA" id="ARBA00023077"/>
    </source>
</evidence>
<keyword evidence="8" id="KW-0406">Ion transport</keyword>
<dbReference type="InterPro" id="IPR000531">
    <property type="entry name" value="Beta-barrel_TonB"/>
</dbReference>
<dbReference type="InterPro" id="IPR037066">
    <property type="entry name" value="Plug_dom_sf"/>
</dbReference>
<dbReference type="SUPFAM" id="SSF56935">
    <property type="entry name" value="Porins"/>
    <property type="match status" value="1"/>
</dbReference>
<evidence type="ECO:0000313" key="18">
    <source>
        <dbReference type="Proteomes" id="UP001139451"/>
    </source>
</evidence>